<gene>
    <name evidence="1" type="ORF">VB774_20225</name>
</gene>
<proteinExistence type="predicted"/>
<dbReference type="RefSeq" id="WP_281007160.1">
    <property type="nucleotide sequence ID" value="NZ_JAYGIE010000104.1"/>
</dbReference>
<protein>
    <submittedName>
        <fullName evidence="1">Uncharacterized protein</fullName>
    </submittedName>
</protein>
<accession>A0ABU5TPK0</accession>
<keyword evidence="2" id="KW-1185">Reference proteome</keyword>
<dbReference type="Gene3D" id="3.40.630.30">
    <property type="match status" value="1"/>
</dbReference>
<sequence length="42" mass="4768">MGISLDNLRSPEKLNLSHQIKGFDSGNSQLDNWLNNRAIKNE</sequence>
<reference evidence="1 2" key="1">
    <citation type="submission" date="2023-12" db="EMBL/GenBank/DDBJ databases">
        <title>Baltic Sea Cyanobacteria.</title>
        <authorList>
            <person name="Delbaje E."/>
            <person name="Fewer D.P."/>
            <person name="Shishido T.K."/>
        </authorList>
    </citation>
    <scope>NUCLEOTIDE SEQUENCE [LARGE SCALE GENOMIC DNA]</scope>
    <source>
        <strain evidence="1 2">UHCC 0370</strain>
    </source>
</reference>
<dbReference type="Proteomes" id="UP001301388">
    <property type="component" value="Unassembled WGS sequence"/>
</dbReference>
<evidence type="ECO:0000313" key="2">
    <source>
        <dbReference type="Proteomes" id="UP001301388"/>
    </source>
</evidence>
<organism evidence="1 2">
    <name type="scientific">Pseudanabaena galeata UHCC 0370</name>
    <dbReference type="NCBI Taxonomy" id="3110310"/>
    <lineage>
        <taxon>Bacteria</taxon>
        <taxon>Bacillati</taxon>
        <taxon>Cyanobacteriota</taxon>
        <taxon>Cyanophyceae</taxon>
        <taxon>Pseudanabaenales</taxon>
        <taxon>Pseudanabaenaceae</taxon>
        <taxon>Pseudanabaena</taxon>
    </lineage>
</organism>
<dbReference type="EMBL" id="JAYGIE010000104">
    <property type="protein sequence ID" value="MEA5479961.1"/>
    <property type="molecule type" value="Genomic_DNA"/>
</dbReference>
<evidence type="ECO:0000313" key="1">
    <source>
        <dbReference type="EMBL" id="MEA5479961.1"/>
    </source>
</evidence>
<comment type="caution">
    <text evidence="1">The sequence shown here is derived from an EMBL/GenBank/DDBJ whole genome shotgun (WGS) entry which is preliminary data.</text>
</comment>
<name>A0ABU5TPK0_9CYAN</name>